<sequence>MYSAEINNKQPALLVLLIDQSFSMLESWAETEQSKAAALAAAVNNLLGNAVALCSRGEEEVNGYFDIGVLGYGQTVGPVLNGTDTEQVVASIQHVADNPLRLDTVTRRVPDGAGGVVARQQLMPIWLDAAANGATPMTAAFTAIEPVVQSWCAAHTSSFPPIVINVTDGMSTDGQPREVVNRIRQLGTDDGKALVFNLHLSGIPSQPVRFPASAAGLTDPNAAMLYDLSSELPPAILEAAAALHYPVEPHARGFLYNADAATVIDFLDIGTRSVTPTGLRELTAGDSEDGTAG</sequence>
<dbReference type="Proteomes" id="UP000266677">
    <property type="component" value="Unassembled WGS sequence"/>
</dbReference>
<reference evidence="1 2" key="1">
    <citation type="submission" date="2018-09" db="EMBL/GenBank/DDBJ databases">
        <title>YIM PH21274 draft genome.</title>
        <authorList>
            <person name="Miao C."/>
        </authorList>
    </citation>
    <scope>NUCLEOTIDE SEQUENCE [LARGE SCALE GENOMIC DNA]</scope>
    <source>
        <strain evidence="1 2">YIM PH 21724</strain>
    </source>
</reference>
<dbReference type="AlphaFoldDB" id="A0A3A4JX99"/>
<dbReference type="OrthoDB" id="7605323at2"/>
<protein>
    <submittedName>
        <fullName evidence="1">VWA domain-containing protein</fullName>
    </submittedName>
</protein>
<dbReference type="RefSeq" id="WP_120042123.1">
    <property type="nucleotide sequence ID" value="NZ_QZFU01000019.1"/>
</dbReference>
<name>A0A3A4JX99_9NOCA</name>
<dbReference type="Gene3D" id="3.40.50.410">
    <property type="entry name" value="von Willebrand factor, type A domain"/>
    <property type="match status" value="1"/>
</dbReference>
<evidence type="ECO:0000313" key="2">
    <source>
        <dbReference type="Proteomes" id="UP000266677"/>
    </source>
</evidence>
<dbReference type="EMBL" id="QZFU01000019">
    <property type="protein sequence ID" value="RJO75249.1"/>
    <property type="molecule type" value="Genomic_DNA"/>
</dbReference>
<organism evidence="1 2">
    <name type="scientific">Nocardia panacis</name>
    <dbReference type="NCBI Taxonomy" id="2340916"/>
    <lineage>
        <taxon>Bacteria</taxon>
        <taxon>Bacillati</taxon>
        <taxon>Actinomycetota</taxon>
        <taxon>Actinomycetes</taxon>
        <taxon>Mycobacteriales</taxon>
        <taxon>Nocardiaceae</taxon>
        <taxon>Nocardia</taxon>
    </lineage>
</organism>
<proteinExistence type="predicted"/>
<accession>A0A3A4JX99</accession>
<dbReference type="SUPFAM" id="SSF53300">
    <property type="entry name" value="vWA-like"/>
    <property type="match status" value="1"/>
</dbReference>
<dbReference type="InterPro" id="IPR036465">
    <property type="entry name" value="vWFA_dom_sf"/>
</dbReference>
<gene>
    <name evidence="1" type="ORF">D5S18_18015</name>
</gene>
<evidence type="ECO:0000313" key="1">
    <source>
        <dbReference type="EMBL" id="RJO75249.1"/>
    </source>
</evidence>
<comment type="caution">
    <text evidence="1">The sequence shown here is derived from an EMBL/GenBank/DDBJ whole genome shotgun (WGS) entry which is preliminary data.</text>
</comment>
<keyword evidence="2" id="KW-1185">Reference proteome</keyword>